<protein>
    <submittedName>
        <fullName evidence="1">Uncharacterized protein</fullName>
    </submittedName>
</protein>
<dbReference type="STRING" id="54.SAMN02745121_06199"/>
<reference evidence="2" key="1">
    <citation type="submission" date="2016-10" db="EMBL/GenBank/DDBJ databases">
        <authorList>
            <person name="Varghese N."/>
            <person name="Submissions S."/>
        </authorList>
    </citation>
    <scope>NUCLEOTIDE SEQUENCE [LARGE SCALE GENOMIC DNA]</scope>
    <source>
        <strain evidence="2">ATCC 25963</strain>
    </source>
</reference>
<dbReference type="Proteomes" id="UP000199400">
    <property type="component" value="Unassembled WGS sequence"/>
</dbReference>
<organism evidence="1 2">
    <name type="scientific">Nannocystis exedens</name>
    <dbReference type="NCBI Taxonomy" id="54"/>
    <lineage>
        <taxon>Bacteria</taxon>
        <taxon>Pseudomonadati</taxon>
        <taxon>Myxococcota</taxon>
        <taxon>Polyangia</taxon>
        <taxon>Nannocystales</taxon>
        <taxon>Nannocystaceae</taxon>
        <taxon>Nannocystis</taxon>
    </lineage>
</organism>
<accession>A0A1I2EQV2</accession>
<dbReference type="EMBL" id="FOMX01000023">
    <property type="protein sequence ID" value="SFE94848.1"/>
    <property type="molecule type" value="Genomic_DNA"/>
</dbReference>
<evidence type="ECO:0000313" key="1">
    <source>
        <dbReference type="EMBL" id="SFE94848.1"/>
    </source>
</evidence>
<name>A0A1I2EQV2_9BACT</name>
<proteinExistence type="predicted"/>
<sequence>MVIDLVANDASVSVSFTRELSGFALELAGSFPRLGSIHHTWVLDGSADPFTGTLTFAADTPDVAAFVEFDLAGGVLAADGDAALVNERFAPVLTASSAWRDAHALTLALADLRAPDLDVTMTVAVPTPRWWGVKKSMIGQAFTCGGAAITCTAAAAGFVPAAGSCVHAAGGCALAVACSLVSCLD</sequence>
<evidence type="ECO:0000313" key="2">
    <source>
        <dbReference type="Proteomes" id="UP000199400"/>
    </source>
</evidence>
<gene>
    <name evidence="1" type="ORF">SAMN02745121_06199</name>
</gene>
<keyword evidence="2" id="KW-1185">Reference proteome</keyword>
<dbReference type="AlphaFoldDB" id="A0A1I2EQV2"/>